<evidence type="ECO:0000313" key="3">
    <source>
        <dbReference type="Proteomes" id="UP000003789"/>
    </source>
</evidence>
<dbReference type="SUPFAM" id="SSF54593">
    <property type="entry name" value="Glyoxalase/Bleomycin resistance protein/Dihydroxybiphenyl dioxygenase"/>
    <property type="match status" value="1"/>
</dbReference>
<dbReference type="Pfam" id="PF22659">
    <property type="entry name" value="YycE-like_C"/>
    <property type="match status" value="1"/>
</dbReference>
<accession>Q1YYY7</accession>
<dbReference type="AlphaFoldDB" id="Q1YYY7"/>
<dbReference type="InterPro" id="IPR029068">
    <property type="entry name" value="Glyas_Bleomycin-R_OHBP_Dase"/>
</dbReference>
<evidence type="ECO:0000259" key="1">
    <source>
        <dbReference type="PROSITE" id="PS51819"/>
    </source>
</evidence>
<dbReference type="Gene3D" id="3.10.180.10">
    <property type="entry name" value="2,3-Dihydroxybiphenyl 1,2-Dioxygenase, domain 1"/>
    <property type="match status" value="1"/>
</dbReference>
<organism evidence="2 3">
    <name type="scientific">Photobacterium profundum 3TCK</name>
    <dbReference type="NCBI Taxonomy" id="314280"/>
    <lineage>
        <taxon>Bacteria</taxon>
        <taxon>Pseudomonadati</taxon>
        <taxon>Pseudomonadota</taxon>
        <taxon>Gammaproteobacteria</taxon>
        <taxon>Vibrionales</taxon>
        <taxon>Vibrionaceae</taxon>
        <taxon>Photobacterium</taxon>
    </lineage>
</organism>
<dbReference type="Pfam" id="PF22658">
    <property type="entry name" value="YycE-like_N"/>
    <property type="match status" value="1"/>
</dbReference>
<sequence>MIPRDSTLRVVRPTDNLKKIALMYSKALGFEMVKQFDDHDGFDGVVLGHPKHAYHLEFTHQRGVTVGQAPNHDHQLVFYVACSREWERACRSMIDAGFSVVENNNPYWEGVGKTFQDVDGYRLVLQNRDWAL</sequence>
<gene>
    <name evidence="2" type="ORF">P3TCK_07926</name>
</gene>
<dbReference type="OrthoDB" id="8018325at2"/>
<dbReference type="InterPro" id="IPR058997">
    <property type="entry name" value="YycE-like_C"/>
</dbReference>
<dbReference type="RefSeq" id="WP_006229601.1">
    <property type="nucleotide sequence ID" value="NZ_CH724134.1"/>
</dbReference>
<evidence type="ECO:0000313" key="2">
    <source>
        <dbReference type="EMBL" id="EAS41554.1"/>
    </source>
</evidence>
<proteinExistence type="predicted"/>
<dbReference type="CDD" id="cd06587">
    <property type="entry name" value="VOC"/>
    <property type="match status" value="1"/>
</dbReference>
<protein>
    <recommendedName>
        <fullName evidence="1">VOC domain-containing protein</fullName>
    </recommendedName>
</protein>
<dbReference type="PROSITE" id="PS51819">
    <property type="entry name" value="VOC"/>
    <property type="match status" value="1"/>
</dbReference>
<dbReference type="Proteomes" id="UP000003789">
    <property type="component" value="Unassembled WGS sequence"/>
</dbReference>
<reference evidence="2 3" key="1">
    <citation type="submission" date="2006-03" db="EMBL/GenBank/DDBJ databases">
        <authorList>
            <person name="Bartlett D.H."/>
            <person name="Valle G."/>
            <person name="Lauro F.M."/>
            <person name="Vezzi A."/>
            <person name="Simonato F."/>
            <person name="Eloe E."/>
            <person name="Vitulo N."/>
            <person name="Stratton T.K."/>
            <person name="D'angelo M."/>
            <person name="Ferriera S."/>
            <person name="Johnson J."/>
            <person name="Kravitz S."/>
            <person name="Beeson K."/>
            <person name="Sutton G."/>
            <person name="Rogers Y."/>
            <person name="Friedman R."/>
            <person name="Frazier M."/>
            <person name="Venter J.C."/>
        </authorList>
    </citation>
    <scope>NUCLEOTIDE SEQUENCE [LARGE SCALE GENOMIC DNA]</scope>
    <source>
        <strain evidence="2 3">3TCK</strain>
    </source>
</reference>
<name>Q1YYY7_9GAMM</name>
<dbReference type="InterPro" id="IPR037523">
    <property type="entry name" value="VOC_core"/>
</dbReference>
<dbReference type="EMBL" id="AAPH01000033">
    <property type="protein sequence ID" value="EAS41554.1"/>
    <property type="molecule type" value="Genomic_DNA"/>
</dbReference>
<dbReference type="InterPro" id="IPR058998">
    <property type="entry name" value="YycE-like_N"/>
</dbReference>
<dbReference type="HOGENOM" id="CLU_107214_1_0_6"/>
<comment type="caution">
    <text evidence="2">The sequence shown here is derived from an EMBL/GenBank/DDBJ whole genome shotgun (WGS) entry which is preliminary data.</text>
</comment>
<feature type="domain" description="VOC" evidence="1">
    <location>
        <begin position="6"/>
        <end position="128"/>
    </location>
</feature>